<dbReference type="Proteomes" id="UP001187192">
    <property type="component" value="Unassembled WGS sequence"/>
</dbReference>
<organism evidence="1 2">
    <name type="scientific">Ficus carica</name>
    <name type="common">Common fig</name>
    <dbReference type="NCBI Taxonomy" id="3494"/>
    <lineage>
        <taxon>Eukaryota</taxon>
        <taxon>Viridiplantae</taxon>
        <taxon>Streptophyta</taxon>
        <taxon>Embryophyta</taxon>
        <taxon>Tracheophyta</taxon>
        <taxon>Spermatophyta</taxon>
        <taxon>Magnoliopsida</taxon>
        <taxon>eudicotyledons</taxon>
        <taxon>Gunneridae</taxon>
        <taxon>Pentapetalae</taxon>
        <taxon>rosids</taxon>
        <taxon>fabids</taxon>
        <taxon>Rosales</taxon>
        <taxon>Moraceae</taxon>
        <taxon>Ficeae</taxon>
        <taxon>Ficus</taxon>
    </lineage>
</organism>
<gene>
    <name evidence="1" type="ORF">TIFTF001_041135</name>
</gene>
<protein>
    <submittedName>
        <fullName evidence="1">Uncharacterized protein</fullName>
    </submittedName>
</protein>
<keyword evidence="2" id="KW-1185">Reference proteome</keyword>
<evidence type="ECO:0000313" key="1">
    <source>
        <dbReference type="EMBL" id="GMN28208.1"/>
    </source>
</evidence>
<reference evidence="1" key="1">
    <citation type="submission" date="2023-07" db="EMBL/GenBank/DDBJ databases">
        <title>draft genome sequence of fig (Ficus carica).</title>
        <authorList>
            <person name="Takahashi T."/>
            <person name="Nishimura K."/>
        </authorList>
    </citation>
    <scope>NUCLEOTIDE SEQUENCE</scope>
</reference>
<comment type="caution">
    <text evidence="1">The sequence shown here is derived from an EMBL/GenBank/DDBJ whole genome shotgun (WGS) entry which is preliminary data.</text>
</comment>
<sequence length="10" mass="1238">MKGKGWRRYG</sequence>
<proteinExistence type="predicted"/>
<name>A0AA88CNA1_FICCA</name>
<evidence type="ECO:0000313" key="2">
    <source>
        <dbReference type="Proteomes" id="UP001187192"/>
    </source>
</evidence>
<accession>A0AA88CNA1</accession>
<dbReference type="EMBL" id="BTGU01001717">
    <property type="protein sequence ID" value="GMN28208.1"/>
    <property type="molecule type" value="Genomic_DNA"/>
</dbReference>